<organism evidence="2">
    <name type="scientific">Ixodes nuttallianus</name>
    <dbReference type="NCBI Taxonomy" id="213687"/>
    <lineage>
        <taxon>Eukaryota</taxon>
        <taxon>Metazoa</taxon>
        <taxon>Ecdysozoa</taxon>
        <taxon>Arthropoda</taxon>
        <taxon>Chelicerata</taxon>
        <taxon>Arachnida</taxon>
        <taxon>Acari</taxon>
        <taxon>Parasitiformes</taxon>
        <taxon>Ixodida</taxon>
        <taxon>Ixodoidea</taxon>
        <taxon>Ixodidae</taxon>
        <taxon>Ixodinae</taxon>
        <taxon>Ixodes</taxon>
    </lineage>
</organism>
<sequence length="51" mass="6199">MPQLFPMNWILLSILFSFILVLSLINLYFFMMKSKKLVSPHKLADMYLFKW</sequence>
<reference evidence="2" key="1">
    <citation type="submission" date="2022-01" db="EMBL/GenBank/DDBJ databases">
        <authorList>
            <person name="Tian J."/>
            <person name="Hou X."/>
            <person name="Ge M."/>
            <person name="Xu H."/>
            <person name="Yu B."/>
            <person name="Liu J."/>
            <person name="Shao R."/>
            <person name="Holmes E.C."/>
            <person name="Lei C."/>
            <person name="Shi M."/>
        </authorList>
    </citation>
    <scope>NUCLEOTIDE SEQUENCE</scope>
    <source>
        <strain evidence="2">Z21</strain>
    </source>
</reference>
<dbReference type="GeneID" id="71467125"/>
<dbReference type="RefSeq" id="YP_010324862.1">
    <property type="nucleotide sequence ID" value="NC_062062.1"/>
</dbReference>
<keyword evidence="1" id="KW-0812">Transmembrane</keyword>
<proteinExistence type="predicted"/>
<protein>
    <submittedName>
        <fullName evidence="2">ATP synthase F0 subunit 8</fullName>
    </submittedName>
</protein>
<dbReference type="AlphaFoldDB" id="A0A976MY61"/>
<dbReference type="EMBL" id="OM368273">
    <property type="protein sequence ID" value="UNO53783.1"/>
    <property type="molecule type" value="Genomic_DNA"/>
</dbReference>
<evidence type="ECO:0000313" key="2">
    <source>
        <dbReference type="EMBL" id="UNO53783.1"/>
    </source>
</evidence>
<geneLocation type="mitochondrion" evidence="2"/>
<keyword evidence="1" id="KW-0472">Membrane</keyword>
<feature type="transmembrane region" description="Helical" evidence="1">
    <location>
        <begin position="6"/>
        <end position="30"/>
    </location>
</feature>
<evidence type="ECO:0000256" key="1">
    <source>
        <dbReference type="SAM" id="Phobius"/>
    </source>
</evidence>
<name>A0A976MY61_9ACAR</name>
<keyword evidence="1" id="KW-1133">Transmembrane helix</keyword>
<keyword evidence="2" id="KW-0496">Mitochondrion</keyword>
<gene>
    <name evidence="2" type="primary">ATP8</name>
</gene>
<dbReference type="CTD" id="4509"/>
<accession>A0A976MY61</accession>